<keyword evidence="1" id="KW-0645">Protease</keyword>
<dbReference type="GO" id="GO:0051131">
    <property type="term" value="P:chaperone-mediated protein complex assembly"/>
    <property type="evidence" value="ECO:0007669"/>
    <property type="project" value="TreeGrafter"/>
</dbReference>
<sequence>MDLPWKTFTEDNLDITHAKEVLDEDHYGLEPIKDTILDFLAIRTMKKDGHTPILCFVGPPGVGKTSLGASIAKSIGRKFSRISVGGLRDVAEINGHRITYTGAEPGRFIKAIRQVGSSNPLIMIDEIDKIGKEHGSDPSSALLEVLDSEQNNTFYDNYLGIDFDLSKAFSTYTPLTKKMPILKW</sequence>
<feature type="domain" description="AAA+ ATPase" evidence="8">
    <location>
        <begin position="50"/>
        <end position="169"/>
    </location>
</feature>
<dbReference type="GO" id="GO:0004252">
    <property type="term" value="F:serine-type endopeptidase activity"/>
    <property type="evidence" value="ECO:0007669"/>
    <property type="project" value="UniProtKB-EC"/>
</dbReference>
<dbReference type="GO" id="GO:0007005">
    <property type="term" value="P:mitochondrion organization"/>
    <property type="evidence" value="ECO:0007669"/>
    <property type="project" value="TreeGrafter"/>
</dbReference>
<evidence type="ECO:0000256" key="6">
    <source>
        <dbReference type="ARBA" id="ARBA00050665"/>
    </source>
</evidence>
<evidence type="ECO:0000256" key="7">
    <source>
        <dbReference type="ARBA" id="ARBA00066743"/>
    </source>
</evidence>
<gene>
    <name evidence="9" type="ORF">S01H4_24425</name>
</gene>
<keyword evidence="2" id="KW-0547">Nucleotide-binding</keyword>
<dbReference type="Pfam" id="PF00004">
    <property type="entry name" value="AAA"/>
    <property type="match status" value="1"/>
</dbReference>
<dbReference type="PANTHER" id="PTHR43718:SF2">
    <property type="entry name" value="LON PROTEASE HOMOLOG, MITOCHONDRIAL"/>
    <property type="match status" value="1"/>
</dbReference>
<dbReference type="GO" id="GO:0005759">
    <property type="term" value="C:mitochondrial matrix"/>
    <property type="evidence" value="ECO:0007669"/>
    <property type="project" value="TreeGrafter"/>
</dbReference>
<dbReference type="GO" id="GO:0003697">
    <property type="term" value="F:single-stranded DNA binding"/>
    <property type="evidence" value="ECO:0007669"/>
    <property type="project" value="TreeGrafter"/>
</dbReference>
<keyword evidence="5" id="KW-0067">ATP-binding</keyword>
<dbReference type="PANTHER" id="PTHR43718">
    <property type="entry name" value="LON PROTEASE"/>
    <property type="match status" value="1"/>
</dbReference>
<dbReference type="EC" id="3.4.21.53" evidence="7"/>
<dbReference type="GO" id="GO:0004176">
    <property type="term" value="F:ATP-dependent peptidase activity"/>
    <property type="evidence" value="ECO:0007669"/>
    <property type="project" value="InterPro"/>
</dbReference>
<evidence type="ECO:0000256" key="1">
    <source>
        <dbReference type="ARBA" id="ARBA00022670"/>
    </source>
</evidence>
<evidence type="ECO:0000256" key="5">
    <source>
        <dbReference type="ARBA" id="ARBA00022840"/>
    </source>
</evidence>
<dbReference type="InterPro" id="IPR003593">
    <property type="entry name" value="AAA+_ATPase"/>
</dbReference>
<dbReference type="EMBL" id="BART01011466">
    <property type="protein sequence ID" value="GAG85470.1"/>
    <property type="molecule type" value="Genomic_DNA"/>
</dbReference>
<comment type="catalytic activity">
    <reaction evidence="6">
        <text>Hydrolysis of proteins in presence of ATP.</text>
        <dbReference type="EC" id="3.4.21.53"/>
    </reaction>
</comment>
<name>X1AS17_9ZZZZ</name>
<keyword evidence="4" id="KW-0720">Serine protease</keyword>
<accession>X1AS17</accession>
<dbReference type="SMART" id="SM00382">
    <property type="entry name" value="AAA"/>
    <property type="match status" value="1"/>
</dbReference>
<keyword evidence="3" id="KW-0378">Hydrolase</keyword>
<dbReference type="GO" id="GO:0016887">
    <property type="term" value="F:ATP hydrolysis activity"/>
    <property type="evidence" value="ECO:0007669"/>
    <property type="project" value="InterPro"/>
</dbReference>
<dbReference type="GO" id="GO:0005524">
    <property type="term" value="F:ATP binding"/>
    <property type="evidence" value="ECO:0007669"/>
    <property type="project" value="UniProtKB-KW"/>
</dbReference>
<dbReference type="FunFam" id="3.40.50.300:FF:000021">
    <property type="entry name" value="Lon protease homolog"/>
    <property type="match status" value="1"/>
</dbReference>
<reference evidence="9" key="1">
    <citation type="journal article" date="2014" name="Front. Microbiol.">
        <title>High frequency of phylogenetically diverse reductive dehalogenase-homologous genes in deep subseafloor sedimentary metagenomes.</title>
        <authorList>
            <person name="Kawai M."/>
            <person name="Futagami T."/>
            <person name="Toyoda A."/>
            <person name="Takaki Y."/>
            <person name="Nishi S."/>
            <person name="Hori S."/>
            <person name="Arai W."/>
            <person name="Tsubouchi T."/>
            <person name="Morono Y."/>
            <person name="Uchiyama I."/>
            <person name="Ito T."/>
            <person name="Fujiyama A."/>
            <person name="Inagaki F."/>
            <person name="Takami H."/>
        </authorList>
    </citation>
    <scope>NUCLEOTIDE SEQUENCE</scope>
    <source>
        <strain evidence="9">Expedition CK06-06</strain>
    </source>
</reference>
<dbReference type="AlphaFoldDB" id="X1AS17"/>
<evidence type="ECO:0000256" key="4">
    <source>
        <dbReference type="ARBA" id="ARBA00022825"/>
    </source>
</evidence>
<evidence type="ECO:0000313" key="9">
    <source>
        <dbReference type="EMBL" id="GAG85470.1"/>
    </source>
</evidence>
<dbReference type="SUPFAM" id="SSF52540">
    <property type="entry name" value="P-loop containing nucleoside triphosphate hydrolases"/>
    <property type="match status" value="1"/>
</dbReference>
<evidence type="ECO:0000259" key="8">
    <source>
        <dbReference type="SMART" id="SM00382"/>
    </source>
</evidence>
<dbReference type="InterPro" id="IPR027417">
    <property type="entry name" value="P-loop_NTPase"/>
</dbReference>
<protein>
    <recommendedName>
        <fullName evidence="7">endopeptidase La</fullName>
        <ecNumber evidence="7">3.4.21.53</ecNumber>
    </recommendedName>
</protein>
<evidence type="ECO:0000256" key="3">
    <source>
        <dbReference type="ARBA" id="ARBA00022801"/>
    </source>
</evidence>
<dbReference type="InterPro" id="IPR027065">
    <property type="entry name" value="Lon_Prtase"/>
</dbReference>
<dbReference type="Gene3D" id="3.40.50.300">
    <property type="entry name" value="P-loop containing nucleotide triphosphate hydrolases"/>
    <property type="match status" value="1"/>
</dbReference>
<evidence type="ECO:0000256" key="2">
    <source>
        <dbReference type="ARBA" id="ARBA00022741"/>
    </source>
</evidence>
<dbReference type="GO" id="GO:0006515">
    <property type="term" value="P:protein quality control for misfolded or incompletely synthesized proteins"/>
    <property type="evidence" value="ECO:0007669"/>
    <property type="project" value="TreeGrafter"/>
</dbReference>
<organism evidence="9">
    <name type="scientific">marine sediment metagenome</name>
    <dbReference type="NCBI Taxonomy" id="412755"/>
    <lineage>
        <taxon>unclassified sequences</taxon>
        <taxon>metagenomes</taxon>
        <taxon>ecological metagenomes</taxon>
    </lineage>
</organism>
<proteinExistence type="predicted"/>
<dbReference type="InterPro" id="IPR003959">
    <property type="entry name" value="ATPase_AAA_core"/>
</dbReference>
<comment type="caution">
    <text evidence="9">The sequence shown here is derived from an EMBL/GenBank/DDBJ whole genome shotgun (WGS) entry which is preliminary data.</text>
</comment>